<protein>
    <submittedName>
        <fullName evidence="4">Fis family transcriptional regulator</fullName>
    </submittedName>
</protein>
<evidence type="ECO:0000256" key="2">
    <source>
        <dbReference type="ARBA" id="ARBA00022840"/>
    </source>
</evidence>
<keyword evidence="5" id="KW-1185">Reference proteome</keyword>
<dbReference type="Pfam" id="PF25601">
    <property type="entry name" value="AAA_lid_14"/>
    <property type="match status" value="1"/>
</dbReference>
<dbReference type="PROSITE" id="PS50045">
    <property type="entry name" value="SIGMA54_INTERACT_4"/>
    <property type="match status" value="1"/>
</dbReference>
<dbReference type="InterPro" id="IPR027417">
    <property type="entry name" value="P-loop_NTPase"/>
</dbReference>
<dbReference type="PANTHER" id="PTHR32071">
    <property type="entry name" value="TRANSCRIPTIONAL REGULATORY PROTEIN"/>
    <property type="match status" value="1"/>
</dbReference>
<dbReference type="CDD" id="cd00009">
    <property type="entry name" value="AAA"/>
    <property type="match status" value="1"/>
</dbReference>
<dbReference type="InterPro" id="IPR003593">
    <property type="entry name" value="AAA+_ATPase"/>
</dbReference>
<evidence type="ECO:0000313" key="4">
    <source>
        <dbReference type="EMBL" id="BBM84798.1"/>
    </source>
</evidence>
<organism evidence="4 5">
    <name type="scientific">Uabimicrobium amorphum</name>
    <dbReference type="NCBI Taxonomy" id="2596890"/>
    <lineage>
        <taxon>Bacteria</taxon>
        <taxon>Pseudomonadati</taxon>
        <taxon>Planctomycetota</taxon>
        <taxon>Candidatus Uabimicrobiia</taxon>
        <taxon>Candidatus Uabimicrobiales</taxon>
        <taxon>Candidatus Uabimicrobiaceae</taxon>
        <taxon>Candidatus Uabimicrobium</taxon>
    </lineage>
</organism>
<dbReference type="InterPro" id="IPR025662">
    <property type="entry name" value="Sigma_54_int_dom_ATP-bd_1"/>
</dbReference>
<dbReference type="Gene3D" id="1.10.8.60">
    <property type="match status" value="1"/>
</dbReference>
<dbReference type="OrthoDB" id="9803970at2"/>
<dbReference type="KEGG" id="uam:UABAM_03159"/>
<proteinExistence type="predicted"/>
<keyword evidence="2" id="KW-0067">ATP-binding</keyword>
<gene>
    <name evidence="4" type="ORF">UABAM_03159</name>
</gene>
<evidence type="ECO:0000256" key="1">
    <source>
        <dbReference type="ARBA" id="ARBA00022741"/>
    </source>
</evidence>
<dbReference type="InterPro" id="IPR058031">
    <property type="entry name" value="AAA_lid_NorR"/>
</dbReference>
<dbReference type="Pfam" id="PF00158">
    <property type="entry name" value="Sigma54_activat"/>
    <property type="match status" value="1"/>
</dbReference>
<dbReference type="RefSeq" id="WP_151968930.1">
    <property type="nucleotide sequence ID" value="NZ_AP019860.1"/>
</dbReference>
<dbReference type="AlphaFoldDB" id="A0A5S9IMT7"/>
<dbReference type="SMART" id="SM00382">
    <property type="entry name" value="AAA"/>
    <property type="match status" value="1"/>
</dbReference>
<sequence length="520" mass="59942">MHIVNILRDICSRVTPDYLILFNHTNAKIEILWNKSQFEILQDTHFDVKKQNDICILNDLSHSQLSQNFTEKLANVMVNIGTEVVHCTNTDSHVFFRYITQLKSLIFIPIKTKIRLLGTLFLGYENIDFNAVHGGDVDKILESITKEQQQLSKQYQKNITQGYTEGTHGLTQQQMFEWYLHGGYAFANEKIVSADSGMMSNVFCKIEKYKEEKACILIQGETGTGKELIARALSVDDMENELFVVQNCAHLHGDPQIQLVELFGCIDNYVQNMKGRPGIFEVGKNGTVFLDEVNSLSLEAQGMLLRFLEDKQFSRMGSKKVMKTNTRVICASNNNLESEVRSGKFRNDLRYRLSRLIINIPPLRERTAKDCYLLAKYFLEKLNQEKQQKIELAIDACQYLQEDATPSLFLGNIRELQSVIYQSYLEVSKTKRFITKEILCSVMEKSSQPNELKKSDNVSSNTTLFPQWTNFNELKNEFFKQAYEYSVIERKSVHQMSKMLGVHHNTLANHWRSLGLLSEK</sequence>
<dbReference type="InterPro" id="IPR002078">
    <property type="entry name" value="Sigma_54_int"/>
</dbReference>
<accession>A0A5S9IMT7</accession>
<name>A0A5S9IMT7_UABAM</name>
<dbReference type="EMBL" id="AP019860">
    <property type="protein sequence ID" value="BBM84798.1"/>
    <property type="molecule type" value="Genomic_DNA"/>
</dbReference>
<evidence type="ECO:0000313" key="5">
    <source>
        <dbReference type="Proteomes" id="UP000326354"/>
    </source>
</evidence>
<dbReference type="SUPFAM" id="SSF52540">
    <property type="entry name" value="P-loop containing nucleoside triphosphate hydrolases"/>
    <property type="match status" value="1"/>
</dbReference>
<dbReference type="GO" id="GO:0005524">
    <property type="term" value="F:ATP binding"/>
    <property type="evidence" value="ECO:0007669"/>
    <property type="project" value="UniProtKB-KW"/>
</dbReference>
<feature type="domain" description="Sigma-54 factor interaction" evidence="3">
    <location>
        <begin position="192"/>
        <end position="425"/>
    </location>
</feature>
<evidence type="ECO:0000259" key="3">
    <source>
        <dbReference type="PROSITE" id="PS50045"/>
    </source>
</evidence>
<dbReference type="Gene3D" id="3.40.50.300">
    <property type="entry name" value="P-loop containing nucleotide triphosphate hydrolases"/>
    <property type="match status" value="1"/>
</dbReference>
<keyword evidence="1" id="KW-0547">Nucleotide-binding</keyword>
<dbReference type="Proteomes" id="UP000326354">
    <property type="component" value="Chromosome"/>
</dbReference>
<dbReference type="PROSITE" id="PS00675">
    <property type="entry name" value="SIGMA54_INTERACT_1"/>
    <property type="match status" value="1"/>
</dbReference>
<reference evidence="4 5" key="1">
    <citation type="submission" date="2019-08" db="EMBL/GenBank/DDBJ databases">
        <title>Complete genome sequence of Candidatus Uab amorphum.</title>
        <authorList>
            <person name="Shiratori T."/>
            <person name="Suzuki S."/>
            <person name="Kakizawa Y."/>
            <person name="Ishida K."/>
        </authorList>
    </citation>
    <scope>NUCLEOTIDE SEQUENCE [LARGE SCALE GENOMIC DNA]</scope>
    <source>
        <strain evidence="4 5">SRT547</strain>
    </source>
</reference>
<dbReference type="GO" id="GO:0006355">
    <property type="term" value="P:regulation of DNA-templated transcription"/>
    <property type="evidence" value="ECO:0007669"/>
    <property type="project" value="InterPro"/>
</dbReference>